<feature type="transmembrane region" description="Helical" evidence="9">
    <location>
        <begin position="46"/>
        <end position="62"/>
    </location>
</feature>
<evidence type="ECO:0000256" key="9">
    <source>
        <dbReference type="SAM" id="Phobius"/>
    </source>
</evidence>
<dbReference type="KEGG" id="doa:AXF15_02835"/>
<feature type="transmembrane region" description="Helical" evidence="9">
    <location>
        <begin position="120"/>
        <end position="147"/>
    </location>
</feature>
<dbReference type="GO" id="GO:0005886">
    <property type="term" value="C:plasma membrane"/>
    <property type="evidence" value="ECO:0007669"/>
    <property type="project" value="UniProtKB-SubCell"/>
</dbReference>
<proteinExistence type="inferred from homology"/>
<feature type="transmembrane region" description="Helical" evidence="9">
    <location>
        <begin position="394"/>
        <end position="420"/>
    </location>
</feature>
<evidence type="ECO:0000256" key="8">
    <source>
        <dbReference type="ARBA" id="ARBA00038435"/>
    </source>
</evidence>
<name>A0A0X8JNS7_9BACT</name>
<evidence type="ECO:0000256" key="1">
    <source>
        <dbReference type="ARBA" id="ARBA00004651"/>
    </source>
</evidence>
<evidence type="ECO:0000313" key="12">
    <source>
        <dbReference type="Proteomes" id="UP000063964"/>
    </source>
</evidence>
<evidence type="ECO:0000256" key="4">
    <source>
        <dbReference type="ARBA" id="ARBA00022475"/>
    </source>
</evidence>
<dbReference type="PANTHER" id="PTHR33451:SF3">
    <property type="entry name" value="MALATE-2H(+)_NA(+)-LACTATE ANTIPORTER"/>
    <property type="match status" value="1"/>
</dbReference>
<keyword evidence="7 9" id="KW-0472">Membrane</keyword>
<accession>A0A0X8JNS7</accession>
<feature type="transmembrane region" description="Helical" evidence="9">
    <location>
        <begin position="308"/>
        <end position="326"/>
    </location>
</feature>
<dbReference type="InterPro" id="IPR018461">
    <property type="entry name" value="Na/H_Antiport_NhaC-like_C"/>
</dbReference>
<feature type="transmembrane region" description="Helical" evidence="9">
    <location>
        <begin position="265"/>
        <end position="288"/>
    </location>
</feature>
<keyword evidence="4" id="KW-1003">Cell membrane</keyword>
<dbReference type="OrthoDB" id="9762978at2"/>
<keyword evidence="2" id="KW-0813">Transport</keyword>
<dbReference type="AlphaFoldDB" id="A0A0X8JNS7"/>
<feature type="domain" description="Na+/H+ antiporter NhaC-like C-terminal" evidence="10">
    <location>
        <begin position="80"/>
        <end position="222"/>
    </location>
</feature>
<keyword evidence="6 9" id="KW-1133">Transmembrane helix</keyword>
<evidence type="ECO:0000256" key="2">
    <source>
        <dbReference type="ARBA" id="ARBA00022448"/>
    </source>
</evidence>
<dbReference type="Pfam" id="PF03553">
    <property type="entry name" value="Na_H_antiporter"/>
    <property type="match status" value="1"/>
</dbReference>
<dbReference type="EMBL" id="CP014230">
    <property type="protein sequence ID" value="AMD92145.1"/>
    <property type="molecule type" value="Genomic_DNA"/>
</dbReference>
<feature type="transmembrane region" description="Helical" evidence="9">
    <location>
        <begin position="82"/>
        <end position="108"/>
    </location>
</feature>
<evidence type="ECO:0000259" key="10">
    <source>
        <dbReference type="Pfam" id="PF03553"/>
    </source>
</evidence>
<comment type="similarity">
    <text evidence="8">Belongs to the NhaC Na(+)/H(+) (TC 2.A.35) antiporter family.</text>
</comment>
<evidence type="ECO:0000256" key="3">
    <source>
        <dbReference type="ARBA" id="ARBA00022449"/>
    </source>
</evidence>
<keyword evidence="5 9" id="KW-0812">Transmembrane</keyword>
<evidence type="ECO:0000313" key="11">
    <source>
        <dbReference type="EMBL" id="AMD92145.1"/>
    </source>
</evidence>
<dbReference type="InterPro" id="IPR052180">
    <property type="entry name" value="NhaC_Na-H+_Antiporter"/>
</dbReference>
<reference evidence="12" key="1">
    <citation type="submission" date="2016-02" db="EMBL/GenBank/DDBJ databases">
        <authorList>
            <person name="Holder M.E."/>
            <person name="Ajami N.J."/>
            <person name="Petrosino J.F."/>
        </authorList>
    </citation>
    <scope>NUCLEOTIDE SEQUENCE [LARGE SCALE GENOMIC DNA]</scope>
    <source>
        <strain evidence="12">DSM 12838</strain>
    </source>
</reference>
<feature type="transmembrane region" description="Helical" evidence="9">
    <location>
        <begin position="204"/>
        <end position="221"/>
    </location>
</feature>
<keyword evidence="12" id="KW-1185">Reference proteome</keyword>
<organism evidence="11 12">
    <name type="scientific">Desulfomicrobium orale DSM 12838</name>
    <dbReference type="NCBI Taxonomy" id="888061"/>
    <lineage>
        <taxon>Bacteria</taxon>
        <taxon>Pseudomonadati</taxon>
        <taxon>Thermodesulfobacteriota</taxon>
        <taxon>Desulfovibrionia</taxon>
        <taxon>Desulfovibrionales</taxon>
        <taxon>Desulfomicrobiaceae</taxon>
        <taxon>Desulfomicrobium</taxon>
    </lineage>
</organism>
<feature type="transmembrane region" description="Helical" evidence="9">
    <location>
        <begin position="20"/>
        <end position="39"/>
    </location>
</feature>
<protein>
    <submittedName>
        <fullName evidence="11">Sodium:proton antiporter</fullName>
    </submittedName>
</protein>
<keyword evidence="3" id="KW-0050">Antiport</keyword>
<dbReference type="STRING" id="888061.AXF15_02835"/>
<evidence type="ECO:0000256" key="6">
    <source>
        <dbReference type="ARBA" id="ARBA00022989"/>
    </source>
</evidence>
<feature type="transmembrane region" description="Helical" evidence="9">
    <location>
        <begin position="241"/>
        <end position="258"/>
    </location>
</feature>
<feature type="transmembrane region" description="Helical" evidence="9">
    <location>
        <begin position="440"/>
        <end position="459"/>
    </location>
</feature>
<comment type="subcellular location">
    <subcellularLocation>
        <location evidence="1">Cell membrane</location>
        <topology evidence="1">Multi-pass membrane protein</topology>
    </subcellularLocation>
</comment>
<gene>
    <name evidence="11" type="ORF">AXF15_02835</name>
</gene>
<evidence type="ECO:0000256" key="5">
    <source>
        <dbReference type="ARBA" id="ARBA00022692"/>
    </source>
</evidence>
<dbReference type="PANTHER" id="PTHR33451">
    <property type="entry name" value="MALATE-2H(+)/NA(+)-LACTATE ANTIPORTER"/>
    <property type="match status" value="1"/>
</dbReference>
<evidence type="ECO:0000256" key="7">
    <source>
        <dbReference type="ARBA" id="ARBA00023136"/>
    </source>
</evidence>
<dbReference type="RefSeq" id="WP_066603051.1">
    <property type="nucleotide sequence ID" value="NZ_CP014230.1"/>
</dbReference>
<dbReference type="GO" id="GO:0015297">
    <property type="term" value="F:antiporter activity"/>
    <property type="evidence" value="ECO:0007669"/>
    <property type="project" value="UniProtKB-KW"/>
</dbReference>
<sequence>MNTHQDTDPNPKLQLYAGTWGGLIPLCVLVAGLVWLSLAERGGTKPFWACAWIALVIGLFCAKDKMEYCHAALRGLGDNAGVVIVAAWLFAGVFGKLMAAGGLVDGLLWLGMTTGAKGSAFTLCVFLAAMTFALGTGTSTGTCIALTPVLYPAGYFLGADQIFLGLAILSGAAFGDNLAPISDTTIVSAYTQEASMRDVVRSRFPLAIAAAIISGCVFLIFGGGGETDKLTDIARTLRPHGIFMLLALVVVVVSALRGRHIVESLIYGNITAAAVGLITGGIDINAIFSIPGERGMSTGLIEDGIQSTVGAIIFALLILAVTRILIESGVMSKILSKAEKFIAQSVRQAEFFIVGVTIAASIPLSANAPAELLVGPSLVRPVGKRFGLAPARSANLMDCAVCTIFFILPWHIAVAVWYGAISAACELHGIPVPPVSAALYNPYSWALLAVLLFSIMTGWNRRFATEKNPIEDKPF</sequence>
<dbReference type="Proteomes" id="UP000063964">
    <property type="component" value="Chromosome"/>
</dbReference>